<dbReference type="Proteomes" id="UP000625631">
    <property type="component" value="Unassembled WGS sequence"/>
</dbReference>
<organism evidence="1 2">
    <name type="scientific">Hymenobacter negativus</name>
    <dbReference type="NCBI Taxonomy" id="2795026"/>
    <lineage>
        <taxon>Bacteria</taxon>
        <taxon>Pseudomonadati</taxon>
        <taxon>Bacteroidota</taxon>
        <taxon>Cytophagia</taxon>
        <taxon>Cytophagales</taxon>
        <taxon>Hymenobacteraceae</taxon>
        <taxon>Hymenobacter</taxon>
    </lineage>
</organism>
<proteinExistence type="predicted"/>
<accession>A0ABS0QBX0</accession>
<keyword evidence="2" id="KW-1185">Reference proteome</keyword>
<gene>
    <name evidence="1" type="ORF">I7X13_18610</name>
</gene>
<protein>
    <recommendedName>
        <fullName evidence="3">SH3 domain-containing protein</fullName>
    </recommendedName>
</protein>
<evidence type="ECO:0000313" key="1">
    <source>
        <dbReference type="EMBL" id="MBH8560080.1"/>
    </source>
</evidence>
<sequence>MKSVLPLLVLVFAQCSMEKFKHPVAIIQRAEIRQDGQHTPVGIVEPGDSIDFIDYTYRPADSTALVQLRNGKRGYIPVSALKVPEWHN</sequence>
<dbReference type="EMBL" id="JAEDAE010000011">
    <property type="protein sequence ID" value="MBH8560080.1"/>
    <property type="molecule type" value="Genomic_DNA"/>
</dbReference>
<reference evidence="1 2" key="1">
    <citation type="submission" date="2020-12" db="EMBL/GenBank/DDBJ databases">
        <title>Hymenobacter sp.</title>
        <authorList>
            <person name="Kim M.K."/>
        </authorList>
    </citation>
    <scope>NUCLEOTIDE SEQUENCE [LARGE SCALE GENOMIC DNA]</scope>
    <source>
        <strain evidence="1 2">BT442</strain>
    </source>
</reference>
<evidence type="ECO:0008006" key="3">
    <source>
        <dbReference type="Google" id="ProtNLM"/>
    </source>
</evidence>
<name>A0ABS0QBX0_9BACT</name>
<evidence type="ECO:0000313" key="2">
    <source>
        <dbReference type="Proteomes" id="UP000625631"/>
    </source>
</evidence>
<comment type="caution">
    <text evidence="1">The sequence shown here is derived from an EMBL/GenBank/DDBJ whole genome shotgun (WGS) entry which is preliminary data.</text>
</comment>